<dbReference type="GO" id="GO:0005525">
    <property type="term" value="F:GTP binding"/>
    <property type="evidence" value="ECO:0007669"/>
    <property type="project" value="UniProtKB-KW"/>
</dbReference>
<dbReference type="PANTHER" id="PTHR34784">
    <property type="entry name" value="50S RIBOSOMAL PROTEIN L34"/>
    <property type="match status" value="1"/>
</dbReference>
<dbReference type="NCBIfam" id="TIGR02058">
    <property type="entry name" value="lin0512_fam"/>
    <property type="match status" value="1"/>
</dbReference>
<reference evidence="3" key="1">
    <citation type="submission" date="2021-08" db="EMBL/GenBank/DDBJ databases">
        <title>WGS assembly of Ceratopteris richardii.</title>
        <authorList>
            <person name="Marchant D.B."/>
            <person name="Chen G."/>
            <person name="Jenkins J."/>
            <person name="Shu S."/>
            <person name="Leebens-Mack J."/>
            <person name="Grimwood J."/>
            <person name="Schmutz J."/>
            <person name="Soltis P."/>
            <person name="Soltis D."/>
            <person name="Chen Z.-H."/>
        </authorList>
    </citation>
    <scope>NUCLEOTIDE SEQUENCE</scope>
    <source>
        <strain evidence="3">Whitten #5841</strain>
        <tissue evidence="3">Leaf</tissue>
    </source>
</reference>
<protein>
    <submittedName>
        <fullName evidence="3">Uncharacterized protein</fullName>
    </submittedName>
</protein>
<proteinExistence type="predicted"/>
<dbReference type="AlphaFoldDB" id="A0A8T2QUZ5"/>
<name>A0A8T2QUZ5_CERRI</name>
<dbReference type="InterPro" id="IPR037103">
    <property type="entry name" value="Tubulin/FtsZ-like_C"/>
</dbReference>
<dbReference type="Pfam" id="PF09585">
    <property type="entry name" value="Lin0512_fam"/>
    <property type="match status" value="1"/>
</dbReference>
<evidence type="ECO:0000313" key="4">
    <source>
        <dbReference type="Proteomes" id="UP000825935"/>
    </source>
</evidence>
<dbReference type="EMBL" id="CM035437">
    <property type="protein sequence ID" value="KAH7287153.1"/>
    <property type="molecule type" value="Genomic_DNA"/>
</dbReference>
<organism evidence="3 4">
    <name type="scientific">Ceratopteris richardii</name>
    <name type="common">Triangle waterfern</name>
    <dbReference type="NCBI Taxonomy" id="49495"/>
    <lineage>
        <taxon>Eukaryota</taxon>
        <taxon>Viridiplantae</taxon>
        <taxon>Streptophyta</taxon>
        <taxon>Embryophyta</taxon>
        <taxon>Tracheophyta</taxon>
        <taxon>Polypodiopsida</taxon>
        <taxon>Polypodiidae</taxon>
        <taxon>Polypodiales</taxon>
        <taxon>Pteridineae</taxon>
        <taxon>Pteridaceae</taxon>
        <taxon>Parkerioideae</taxon>
        <taxon>Ceratopteris</taxon>
    </lineage>
</organism>
<dbReference type="Proteomes" id="UP000825935">
    <property type="component" value="Chromosome 32"/>
</dbReference>
<keyword evidence="1" id="KW-0547">Nucleotide-binding</keyword>
<evidence type="ECO:0000256" key="1">
    <source>
        <dbReference type="ARBA" id="ARBA00022741"/>
    </source>
</evidence>
<sequence length="161" mass="17320">MEVHKLQQLTTAYFPRQGLAVPYVKVVAGASSLGMNQAKPFKLLFVEMGVGYDQHGQDITAAAVRACKNAISSNSIPAFRTGAIPGVSWQEMKLKLKLGVPKSAQHELDIEKVKAVFPYGEIIDMDIVDGGLICPSGVALEAMGDKNDDCYIVNAAVYVGY</sequence>
<comment type="caution">
    <text evidence="3">The sequence shown here is derived from an EMBL/GenBank/DDBJ whole genome shotgun (WGS) entry which is preliminary data.</text>
</comment>
<gene>
    <name evidence="3" type="ORF">KP509_32G040800</name>
</gene>
<dbReference type="OrthoDB" id="193238at2759"/>
<keyword evidence="4" id="KW-1185">Reference proteome</keyword>
<keyword evidence="2" id="KW-0342">GTP-binding</keyword>
<evidence type="ECO:0000313" key="3">
    <source>
        <dbReference type="EMBL" id="KAH7287153.1"/>
    </source>
</evidence>
<dbReference type="OMA" id="NCYIVNA"/>
<dbReference type="PANTHER" id="PTHR34784:SF1">
    <property type="entry name" value="50S RIBOSOMAL PROTEIN L34"/>
    <property type="match status" value="1"/>
</dbReference>
<accession>A0A8T2QUZ5</accession>
<dbReference type="InterPro" id="IPR011719">
    <property type="entry name" value="CHP02058"/>
</dbReference>
<evidence type="ECO:0000256" key="2">
    <source>
        <dbReference type="ARBA" id="ARBA00023134"/>
    </source>
</evidence>
<dbReference type="Gene3D" id="3.30.1330.20">
    <property type="entry name" value="Tubulin/FtsZ, C-terminal domain"/>
    <property type="match status" value="1"/>
</dbReference>